<dbReference type="Gene3D" id="3.40.190.150">
    <property type="entry name" value="Bordetella uptake gene, domain 1"/>
    <property type="match status" value="1"/>
</dbReference>
<evidence type="ECO:0000256" key="1">
    <source>
        <dbReference type="ARBA" id="ARBA00006987"/>
    </source>
</evidence>
<dbReference type="CDD" id="cd07012">
    <property type="entry name" value="PBP2_Bug_TTT"/>
    <property type="match status" value="1"/>
</dbReference>
<dbReference type="SUPFAM" id="SSF53850">
    <property type="entry name" value="Periplasmic binding protein-like II"/>
    <property type="match status" value="1"/>
</dbReference>
<sequence length="323" mass="34124">MRKMSYFAVAAMLACGLAPAAARAQADWPARPITMVVPFTPGGVSDNIARPVAEAMGRALGQTVVVENRGGAAGRIGIAHVAKSAPDGYTILMSLPSISILPETDKVMGREPMFTLGQFRPIARITADTVVLAVRADSPWKTIGDYVAEAHKRDITYGSPGTYGALHIFMEAFKSAANLRLQHVPYAGAAPAVVDVLGGQIESIIGSPASVMQQVKAGRLRVLAHWGTGRIASLPDVPSLTEAGYPVSFAQWSGVFVPAATPSAVVDKLRAAARFAAQDAKVRQAIEDVGISVQYQDAAEFQAYWRDDTAKLAAAVQKIGKID</sequence>
<dbReference type="Pfam" id="PF03401">
    <property type="entry name" value="TctC"/>
    <property type="match status" value="1"/>
</dbReference>
<accession>A0ABP8HS94</accession>
<dbReference type="PANTHER" id="PTHR42928">
    <property type="entry name" value="TRICARBOXYLATE-BINDING PROTEIN"/>
    <property type="match status" value="1"/>
</dbReference>
<keyword evidence="2" id="KW-0732">Signal</keyword>
<dbReference type="EMBL" id="BAABFO010000039">
    <property type="protein sequence ID" value="GAA4343525.1"/>
    <property type="molecule type" value="Genomic_DNA"/>
</dbReference>
<evidence type="ECO:0000313" key="4">
    <source>
        <dbReference type="Proteomes" id="UP001501671"/>
    </source>
</evidence>
<comment type="caution">
    <text evidence="3">The sequence shown here is derived from an EMBL/GenBank/DDBJ whole genome shotgun (WGS) entry which is preliminary data.</text>
</comment>
<proteinExistence type="inferred from homology"/>
<dbReference type="PROSITE" id="PS51257">
    <property type="entry name" value="PROKAR_LIPOPROTEIN"/>
    <property type="match status" value="1"/>
</dbReference>
<dbReference type="PIRSF" id="PIRSF017082">
    <property type="entry name" value="YflP"/>
    <property type="match status" value="1"/>
</dbReference>
<dbReference type="RefSeq" id="WP_345252344.1">
    <property type="nucleotide sequence ID" value="NZ_BAABFO010000039.1"/>
</dbReference>
<dbReference type="Gene3D" id="3.40.190.10">
    <property type="entry name" value="Periplasmic binding protein-like II"/>
    <property type="match status" value="1"/>
</dbReference>
<gene>
    <name evidence="3" type="ORF">GCM10023144_46570</name>
</gene>
<dbReference type="PANTHER" id="PTHR42928:SF5">
    <property type="entry name" value="BLR1237 PROTEIN"/>
    <property type="match status" value="1"/>
</dbReference>
<dbReference type="Proteomes" id="UP001501671">
    <property type="component" value="Unassembled WGS sequence"/>
</dbReference>
<evidence type="ECO:0000256" key="2">
    <source>
        <dbReference type="SAM" id="SignalP"/>
    </source>
</evidence>
<comment type="similarity">
    <text evidence="1">Belongs to the UPF0065 (bug) family.</text>
</comment>
<feature type="chain" id="PRO_5047520987" evidence="2">
    <location>
        <begin position="21"/>
        <end position="323"/>
    </location>
</feature>
<evidence type="ECO:0000313" key="3">
    <source>
        <dbReference type="EMBL" id="GAA4343525.1"/>
    </source>
</evidence>
<reference evidence="4" key="1">
    <citation type="journal article" date="2019" name="Int. J. Syst. Evol. Microbiol.">
        <title>The Global Catalogue of Microorganisms (GCM) 10K type strain sequencing project: providing services to taxonomists for standard genome sequencing and annotation.</title>
        <authorList>
            <consortium name="The Broad Institute Genomics Platform"/>
            <consortium name="The Broad Institute Genome Sequencing Center for Infectious Disease"/>
            <person name="Wu L."/>
            <person name="Ma J."/>
        </authorList>
    </citation>
    <scope>NUCLEOTIDE SEQUENCE [LARGE SCALE GENOMIC DNA]</scope>
    <source>
        <strain evidence="4">JCM 17666</strain>
    </source>
</reference>
<name>A0ABP8HS94_9BURK</name>
<feature type="signal peptide" evidence="2">
    <location>
        <begin position="1"/>
        <end position="20"/>
    </location>
</feature>
<dbReference type="InterPro" id="IPR005064">
    <property type="entry name" value="BUG"/>
</dbReference>
<protein>
    <submittedName>
        <fullName evidence="3">Tripartite tricarboxylate transporter substrate binding protein</fullName>
    </submittedName>
</protein>
<dbReference type="InterPro" id="IPR042100">
    <property type="entry name" value="Bug_dom1"/>
</dbReference>
<keyword evidence="4" id="KW-1185">Reference proteome</keyword>
<organism evidence="3 4">
    <name type="scientific">Pigmentiphaga soli</name>
    <dbReference type="NCBI Taxonomy" id="1007095"/>
    <lineage>
        <taxon>Bacteria</taxon>
        <taxon>Pseudomonadati</taxon>
        <taxon>Pseudomonadota</taxon>
        <taxon>Betaproteobacteria</taxon>
        <taxon>Burkholderiales</taxon>
        <taxon>Alcaligenaceae</taxon>
        <taxon>Pigmentiphaga</taxon>
    </lineage>
</organism>